<evidence type="ECO:0000313" key="2">
    <source>
        <dbReference type="Proteomes" id="UP001153069"/>
    </source>
</evidence>
<gene>
    <name evidence="1" type="ORF">SEMRO_187_G080960.1</name>
</gene>
<accession>A0A9N8DNW3</accession>
<keyword evidence="2" id="KW-1185">Reference proteome</keyword>
<reference evidence="1" key="1">
    <citation type="submission" date="2020-06" db="EMBL/GenBank/DDBJ databases">
        <authorList>
            <consortium name="Plant Systems Biology data submission"/>
        </authorList>
    </citation>
    <scope>NUCLEOTIDE SEQUENCE</scope>
    <source>
        <strain evidence="1">D6</strain>
    </source>
</reference>
<proteinExistence type="predicted"/>
<organism evidence="1 2">
    <name type="scientific">Seminavis robusta</name>
    <dbReference type="NCBI Taxonomy" id="568900"/>
    <lineage>
        <taxon>Eukaryota</taxon>
        <taxon>Sar</taxon>
        <taxon>Stramenopiles</taxon>
        <taxon>Ochrophyta</taxon>
        <taxon>Bacillariophyta</taxon>
        <taxon>Bacillariophyceae</taxon>
        <taxon>Bacillariophycidae</taxon>
        <taxon>Naviculales</taxon>
        <taxon>Naviculaceae</taxon>
        <taxon>Seminavis</taxon>
    </lineage>
</organism>
<evidence type="ECO:0000313" key="1">
    <source>
        <dbReference type="EMBL" id="CAB9504149.1"/>
    </source>
</evidence>
<dbReference type="Proteomes" id="UP001153069">
    <property type="component" value="Unassembled WGS sequence"/>
</dbReference>
<name>A0A9N8DNW3_9STRA</name>
<dbReference type="EMBL" id="CAICTM010000186">
    <property type="protein sequence ID" value="CAB9504149.1"/>
    <property type="molecule type" value="Genomic_DNA"/>
</dbReference>
<sequence>MKEPDAGTPQSKKSNYWSYLSEGGKVDYRRVSLPRKLLMQRRSANPAGLKMEGAAAANEMAQQCSFYCIHPTCYAASMYSLFQHPTSPRAMFNAGLDEFYCTN</sequence>
<protein>
    <submittedName>
        <fullName evidence="1">Uncharacterized protein</fullName>
    </submittedName>
</protein>
<dbReference type="AlphaFoldDB" id="A0A9N8DNW3"/>
<comment type="caution">
    <text evidence="1">The sequence shown here is derived from an EMBL/GenBank/DDBJ whole genome shotgun (WGS) entry which is preliminary data.</text>
</comment>